<dbReference type="RefSeq" id="WP_012258935.1">
    <property type="nucleotide sequence ID" value="NC_010175.1"/>
</dbReference>
<evidence type="ECO:0000313" key="8">
    <source>
        <dbReference type="EMBL" id="ABY36282.1"/>
    </source>
</evidence>
<dbReference type="CDD" id="cd17574">
    <property type="entry name" value="REC_OmpR"/>
    <property type="match status" value="1"/>
</dbReference>
<gene>
    <name evidence="8" type="ordered locus">Caur_3083</name>
</gene>
<evidence type="ECO:0000256" key="4">
    <source>
        <dbReference type="ARBA" id="ARBA00023163"/>
    </source>
</evidence>
<name>A9WHF6_CHLAA</name>
<organism evidence="8 9">
    <name type="scientific">Chloroflexus aurantiacus (strain ATCC 29366 / DSM 635 / J-10-fl)</name>
    <dbReference type="NCBI Taxonomy" id="324602"/>
    <lineage>
        <taxon>Bacteria</taxon>
        <taxon>Bacillati</taxon>
        <taxon>Chloroflexota</taxon>
        <taxon>Chloroflexia</taxon>
        <taxon>Chloroflexales</taxon>
        <taxon>Chloroflexineae</taxon>
        <taxon>Chloroflexaceae</taxon>
        <taxon>Chloroflexus</taxon>
    </lineage>
</organism>
<evidence type="ECO:0000259" key="6">
    <source>
        <dbReference type="PROSITE" id="PS50110"/>
    </source>
</evidence>
<dbReference type="Proteomes" id="UP000002008">
    <property type="component" value="Chromosome"/>
</dbReference>
<accession>A9WHF6</accession>
<dbReference type="InterPro" id="IPR000160">
    <property type="entry name" value="GGDEF_dom"/>
</dbReference>
<dbReference type="GO" id="GO:0005829">
    <property type="term" value="C:cytosol"/>
    <property type="evidence" value="ECO:0000318"/>
    <property type="project" value="GO_Central"/>
</dbReference>
<dbReference type="PROSITE" id="PS50887">
    <property type="entry name" value="GGDEF"/>
    <property type="match status" value="1"/>
</dbReference>
<dbReference type="CDD" id="cd01949">
    <property type="entry name" value="GGDEF"/>
    <property type="match status" value="1"/>
</dbReference>
<dbReference type="InterPro" id="IPR011006">
    <property type="entry name" value="CheY-like_superfamily"/>
</dbReference>
<evidence type="ECO:0000256" key="1">
    <source>
        <dbReference type="ARBA" id="ARBA00022553"/>
    </source>
</evidence>
<evidence type="ECO:0000256" key="3">
    <source>
        <dbReference type="ARBA" id="ARBA00023125"/>
    </source>
</evidence>
<keyword evidence="3" id="KW-0238">DNA-binding</keyword>
<dbReference type="PATRIC" id="fig|324602.8.peg.3486"/>
<dbReference type="KEGG" id="cau:Caur_3083"/>
<dbReference type="NCBIfam" id="TIGR00254">
    <property type="entry name" value="GGDEF"/>
    <property type="match status" value="1"/>
</dbReference>
<dbReference type="Pfam" id="PF00072">
    <property type="entry name" value="Response_reg"/>
    <property type="match status" value="1"/>
</dbReference>
<dbReference type="InterPro" id="IPR043128">
    <property type="entry name" value="Rev_trsase/Diguanyl_cyclase"/>
</dbReference>
<dbReference type="InterPro" id="IPR001789">
    <property type="entry name" value="Sig_transdc_resp-reg_receiver"/>
</dbReference>
<dbReference type="InterPro" id="IPR039420">
    <property type="entry name" value="WalR-like"/>
</dbReference>
<dbReference type="SMART" id="SM00267">
    <property type="entry name" value="GGDEF"/>
    <property type="match status" value="1"/>
</dbReference>
<keyword evidence="4" id="KW-0804">Transcription</keyword>
<dbReference type="SUPFAM" id="SSF52172">
    <property type="entry name" value="CheY-like"/>
    <property type="match status" value="1"/>
</dbReference>
<proteinExistence type="predicted"/>
<keyword evidence="1 5" id="KW-0597">Phosphoprotein</keyword>
<evidence type="ECO:0000256" key="5">
    <source>
        <dbReference type="PROSITE-ProRule" id="PRU00169"/>
    </source>
</evidence>
<dbReference type="GO" id="GO:0032993">
    <property type="term" value="C:protein-DNA complex"/>
    <property type="evidence" value="ECO:0000318"/>
    <property type="project" value="GO_Central"/>
</dbReference>
<dbReference type="HOGENOM" id="CLU_000445_11_7_0"/>
<keyword evidence="9" id="KW-1185">Reference proteome</keyword>
<dbReference type="STRING" id="324602.Caur_3083"/>
<dbReference type="eggNOG" id="COG3706">
    <property type="taxonomic scope" value="Bacteria"/>
</dbReference>
<evidence type="ECO:0000313" key="9">
    <source>
        <dbReference type="Proteomes" id="UP000002008"/>
    </source>
</evidence>
<dbReference type="GO" id="GO:0000156">
    <property type="term" value="F:phosphorelay response regulator activity"/>
    <property type="evidence" value="ECO:0000318"/>
    <property type="project" value="GO_Central"/>
</dbReference>
<dbReference type="EnsemblBacteria" id="ABY36282">
    <property type="protein sequence ID" value="ABY36282"/>
    <property type="gene ID" value="Caur_3083"/>
</dbReference>
<dbReference type="AlphaFoldDB" id="A9WHF6"/>
<protein>
    <submittedName>
        <fullName evidence="8">Diguanylate cyclase</fullName>
    </submittedName>
</protein>
<feature type="domain" description="GGDEF" evidence="7">
    <location>
        <begin position="155"/>
        <end position="305"/>
    </location>
</feature>
<dbReference type="SUPFAM" id="SSF55073">
    <property type="entry name" value="Nucleotide cyclase"/>
    <property type="match status" value="1"/>
</dbReference>
<dbReference type="SMART" id="SM00448">
    <property type="entry name" value="REC"/>
    <property type="match status" value="1"/>
</dbReference>
<dbReference type="PROSITE" id="PS50110">
    <property type="entry name" value="RESPONSE_REGULATORY"/>
    <property type="match status" value="1"/>
</dbReference>
<sequence length="437" mass="48227">MTAPARILVAEDEPDVGMLLREILVSEGYEVELVPNGHLLVERAQEQPPDLILVDLLMPLMDGLEAIRQLRNDTRTSHLPMLILTALGESSRIVEGLETGADDYIVKPYEREVLLARVRSQLRRASQLPARNPLTGLPGNVSIQAEINRQLQQGAKFALLYIDLDNFKAFNDVYGFARGDKALHLVASVLQEQCPSGDFIGHIGGDDFVVIHFGADPETLCKRIIQVFDQRVRTLYDEADLQRGYLVATDRYGIVRQFGIISLSIAVVTTYTRSFRNYDEIGRVAAELKQAAKQIAGSAYKIDRRSDDAIPPSLNDRRSGSSPEALIVCHNDIVRAAIIATLNVRGYRLLIADNEIAAQGLLAHNPHPALIVAEFQRSTPIQIWQQVNHNSTLIALINDDEDATIAQQAGAQVIIRLDGSPLNLSDQLQAALATLAR</sequence>
<dbReference type="Pfam" id="PF00990">
    <property type="entry name" value="GGDEF"/>
    <property type="match status" value="1"/>
</dbReference>
<dbReference type="InParanoid" id="A9WHF6"/>
<evidence type="ECO:0000259" key="7">
    <source>
        <dbReference type="PROSITE" id="PS50887"/>
    </source>
</evidence>
<dbReference type="PANTHER" id="PTHR48111:SF4">
    <property type="entry name" value="DNA-BINDING DUAL TRANSCRIPTIONAL REGULATOR OMPR"/>
    <property type="match status" value="1"/>
</dbReference>
<reference evidence="9" key="1">
    <citation type="journal article" date="2011" name="BMC Genomics">
        <title>Complete genome sequence of the filamentous anoxygenic phototrophic bacterium Chloroflexus aurantiacus.</title>
        <authorList>
            <person name="Tang K.H."/>
            <person name="Barry K."/>
            <person name="Chertkov O."/>
            <person name="Dalin E."/>
            <person name="Han C.S."/>
            <person name="Hauser L.J."/>
            <person name="Honchak B.M."/>
            <person name="Karbach L.E."/>
            <person name="Land M.L."/>
            <person name="Lapidus A."/>
            <person name="Larimer F.W."/>
            <person name="Mikhailova N."/>
            <person name="Pitluck S."/>
            <person name="Pierson B.K."/>
            <person name="Blankenship R.E."/>
        </authorList>
    </citation>
    <scope>NUCLEOTIDE SEQUENCE [LARGE SCALE GENOMIC DNA]</scope>
    <source>
        <strain evidence="9">ATCC 29366 / DSM 635 / J-10-fl</strain>
    </source>
</reference>
<feature type="modified residue" description="4-aspartylphosphate" evidence="5">
    <location>
        <position position="55"/>
    </location>
</feature>
<evidence type="ECO:0000256" key="2">
    <source>
        <dbReference type="ARBA" id="ARBA00023015"/>
    </source>
</evidence>
<keyword evidence="2" id="KW-0805">Transcription regulation</keyword>
<dbReference type="GO" id="GO:0000976">
    <property type="term" value="F:transcription cis-regulatory region binding"/>
    <property type="evidence" value="ECO:0000318"/>
    <property type="project" value="GO_Central"/>
</dbReference>
<dbReference type="GO" id="GO:0006355">
    <property type="term" value="P:regulation of DNA-templated transcription"/>
    <property type="evidence" value="ECO:0000318"/>
    <property type="project" value="GO_Central"/>
</dbReference>
<dbReference type="InterPro" id="IPR029787">
    <property type="entry name" value="Nucleotide_cyclase"/>
</dbReference>
<dbReference type="Gene3D" id="3.30.70.270">
    <property type="match status" value="1"/>
</dbReference>
<dbReference type="Gene3D" id="3.40.50.2300">
    <property type="match status" value="1"/>
</dbReference>
<feature type="domain" description="Response regulatory" evidence="6">
    <location>
        <begin position="6"/>
        <end position="122"/>
    </location>
</feature>
<dbReference type="PANTHER" id="PTHR48111">
    <property type="entry name" value="REGULATOR OF RPOS"/>
    <property type="match status" value="1"/>
</dbReference>
<dbReference type="EMBL" id="CP000909">
    <property type="protein sequence ID" value="ABY36282.1"/>
    <property type="molecule type" value="Genomic_DNA"/>
</dbReference>